<dbReference type="AlphaFoldDB" id="A0A8E2DP85"/>
<proteinExistence type="predicted"/>
<dbReference type="OrthoDB" id="8922241at2759"/>
<protein>
    <recommendedName>
        <fullName evidence="3">C2H2-type domain-containing protein</fullName>
    </recommendedName>
</protein>
<keyword evidence="5" id="KW-1185">Reference proteome</keyword>
<organism evidence="4 5">
    <name type="scientific">Obba rivulosa</name>
    <dbReference type="NCBI Taxonomy" id="1052685"/>
    <lineage>
        <taxon>Eukaryota</taxon>
        <taxon>Fungi</taxon>
        <taxon>Dikarya</taxon>
        <taxon>Basidiomycota</taxon>
        <taxon>Agaricomycotina</taxon>
        <taxon>Agaricomycetes</taxon>
        <taxon>Polyporales</taxon>
        <taxon>Gelatoporiaceae</taxon>
        <taxon>Obba</taxon>
    </lineage>
</organism>
<sequence length="154" mass="17829">MNRLLRRTLRAMTSIARVGLGTEEQDTRSMMMLNTKKSPRLWTRMTTRVHAQTAKRKRASRSSSANNEHPVARRSSTRLINSKPRPMCPKCGDTFNRSADVARHLRDTCRKNPLKRTRYPCPFCPKTYSSKDAMKRHVKDKKCPQGESLLKTRL</sequence>
<feature type="domain" description="C2H2-type" evidence="3">
    <location>
        <begin position="86"/>
        <end position="113"/>
    </location>
</feature>
<dbReference type="InterPro" id="IPR036236">
    <property type="entry name" value="Znf_C2H2_sf"/>
</dbReference>
<dbReference type="Gene3D" id="3.30.160.60">
    <property type="entry name" value="Classic Zinc Finger"/>
    <property type="match status" value="1"/>
</dbReference>
<gene>
    <name evidence="4" type="ORF">OBBRIDRAFT_354842</name>
</gene>
<evidence type="ECO:0000313" key="5">
    <source>
        <dbReference type="Proteomes" id="UP000250043"/>
    </source>
</evidence>
<dbReference type="InterPro" id="IPR013087">
    <property type="entry name" value="Znf_C2H2_type"/>
</dbReference>
<dbReference type="GO" id="GO:0008270">
    <property type="term" value="F:zinc ion binding"/>
    <property type="evidence" value="ECO:0007669"/>
    <property type="project" value="UniProtKB-KW"/>
</dbReference>
<evidence type="ECO:0000313" key="4">
    <source>
        <dbReference type="EMBL" id="OCH93220.1"/>
    </source>
</evidence>
<dbReference type="Pfam" id="PF13894">
    <property type="entry name" value="zf-C2H2_4"/>
    <property type="match status" value="1"/>
</dbReference>
<dbReference type="EMBL" id="KV722358">
    <property type="protein sequence ID" value="OCH93220.1"/>
    <property type="molecule type" value="Genomic_DNA"/>
</dbReference>
<dbReference type="SUPFAM" id="SSF57667">
    <property type="entry name" value="beta-beta-alpha zinc fingers"/>
    <property type="match status" value="1"/>
</dbReference>
<evidence type="ECO:0000256" key="2">
    <source>
        <dbReference type="SAM" id="MobiDB-lite"/>
    </source>
</evidence>
<dbReference type="Proteomes" id="UP000250043">
    <property type="component" value="Unassembled WGS sequence"/>
</dbReference>
<accession>A0A8E2DP85</accession>
<dbReference type="PROSITE" id="PS50157">
    <property type="entry name" value="ZINC_FINGER_C2H2_2"/>
    <property type="match status" value="1"/>
</dbReference>
<reference evidence="4 5" key="1">
    <citation type="submission" date="2016-07" db="EMBL/GenBank/DDBJ databases">
        <title>Draft genome of the white-rot fungus Obba rivulosa 3A-2.</title>
        <authorList>
            <consortium name="DOE Joint Genome Institute"/>
            <person name="Miettinen O."/>
            <person name="Riley R."/>
            <person name="Acob R."/>
            <person name="Barry K."/>
            <person name="Cullen D."/>
            <person name="De Vries R."/>
            <person name="Hainaut M."/>
            <person name="Hatakka A."/>
            <person name="Henrissat B."/>
            <person name="Hilden K."/>
            <person name="Kuo R."/>
            <person name="Labutti K."/>
            <person name="Lipzen A."/>
            <person name="Makela M.R."/>
            <person name="Sandor L."/>
            <person name="Spatafora J.W."/>
            <person name="Grigoriev I.V."/>
            <person name="Hibbett D.S."/>
        </authorList>
    </citation>
    <scope>NUCLEOTIDE SEQUENCE [LARGE SCALE GENOMIC DNA]</scope>
    <source>
        <strain evidence="4 5">3A-2</strain>
    </source>
</reference>
<keyword evidence="1" id="KW-0479">Metal-binding</keyword>
<evidence type="ECO:0000256" key="1">
    <source>
        <dbReference type="PROSITE-ProRule" id="PRU00042"/>
    </source>
</evidence>
<name>A0A8E2DP85_9APHY</name>
<keyword evidence="1" id="KW-0863">Zinc-finger</keyword>
<feature type="region of interest" description="Disordered" evidence="2">
    <location>
        <begin position="49"/>
        <end position="85"/>
    </location>
</feature>
<keyword evidence="1" id="KW-0862">Zinc</keyword>
<evidence type="ECO:0000259" key="3">
    <source>
        <dbReference type="PROSITE" id="PS50157"/>
    </source>
</evidence>